<organism evidence="6 7">
    <name type="scientific">Cyclopterus lumpus</name>
    <name type="common">Lumpsucker</name>
    <dbReference type="NCBI Taxonomy" id="8103"/>
    <lineage>
        <taxon>Eukaryota</taxon>
        <taxon>Metazoa</taxon>
        <taxon>Chordata</taxon>
        <taxon>Craniata</taxon>
        <taxon>Vertebrata</taxon>
        <taxon>Euteleostomi</taxon>
        <taxon>Actinopterygii</taxon>
        <taxon>Neopterygii</taxon>
        <taxon>Teleostei</taxon>
        <taxon>Neoteleostei</taxon>
        <taxon>Acanthomorphata</taxon>
        <taxon>Eupercaria</taxon>
        <taxon>Perciformes</taxon>
        <taxon>Cottioidei</taxon>
        <taxon>Cottales</taxon>
        <taxon>Cyclopteridae</taxon>
        <taxon>Cyclopterus</taxon>
    </lineage>
</organism>
<sequence length="77" mass="8656">ICHKSGCTVNIAFGWSSMGEGADKCYICLSPFEKQIIASLENCQHVFCIDCILQWSQVIVRMWTQRPQAPGARVHTL</sequence>
<dbReference type="InterPro" id="IPR027370">
    <property type="entry name" value="Znf-RING_euk"/>
</dbReference>
<dbReference type="Pfam" id="PF13445">
    <property type="entry name" value="zf-RING_UBOX"/>
    <property type="match status" value="1"/>
</dbReference>
<name>A0A8C2WNQ4_CYCLU</name>
<evidence type="ECO:0000256" key="1">
    <source>
        <dbReference type="ARBA" id="ARBA00022723"/>
    </source>
</evidence>
<evidence type="ECO:0000256" key="3">
    <source>
        <dbReference type="ARBA" id="ARBA00022833"/>
    </source>
</evidence>
<evidence type="ECO:0000259" key="5">
    <source>
        <dbReference type="PROSITE" id="PS50089"/>
    </source>
</evidence>
<dbReference type="InterPro" id="IPR017907">
    <property type="entry name" value="Znf_RING_CS"/>
</dbReference>
<evidence type="ECO:0000256" key="2">
    <source>
        <dbReference type="ARBA" id="ARBA00022771"/>
    </source>
</evidence>
<evidence type="ECO:0000313" key="6">
    <source>
        <dbReference type="Ensembl" id="ENSCLMP00005006950.1"/>
    </source>
</evidence>
<dbReference type="PROSITE" id="PS00518">
    <property type="entry name" value="ZF_RING_1"/>
    <property type="match status" value="1"/>
</dbReference>
<accession>A0A8C2WNQ4</accession>
<keyword evidence="2 4" id="KW-0863">Zinc-finger</keyword>
<dbReference type="GO" id="GO:0008270">
    <property type="term" value="F:zinc ion binding"/>
    <property type="evidence" value="ECO:0007669"/>
    <property type="project" value="UniProtKB-KW"/>
</dbReference>
<feature type="domain" description="RING-type" evidence="5">
    <location>
        <begin position="25"/>
        <end position="73"/>
    </location>
</feature>
<dbReference type="PROSITE" id="PS50089">
    <property type="entry name" value="ZF_RING_2"/>
    <property type="match status" value="1"/>
</dbReference>
<dbReference type="Proteomes" id="UP000694565">
    <property type="component" value="Unplaced"/>
</dbReference>
<dbReference type="InterPro" id="IPR001841">
    <property type="entry name" value="Znf_RING"/>
</dbReference>
<dbReference type="AlphaFoldDB" id="A0A8C2WNQ4"/>
<dbReference type="Gene3D" id="3.30.40.10">
    <property type="entry name" value="Zinc/RING finger domain, C3HC4 (zinc finger)"/>
    <property type="match status" value="1"/>
</dbReference>
<proteinExistence type="predicted"/>
<keyword evidence="1" id="KW-0479">Metal-binding</keyword>
<keyword evidence="3" id="KW-0862">Zinc</keyword>
<dbReference type="SUPFAM" id="SSF57850">
    <property type="entry name" value="RING/U-box"/>
    <property type="match status" value="1"/>
</dbReference>
<evidence type="ECO:0000313" key="7">
    <source>
        <dbReference type="Proteomes" id="UP000694565"/>
    </source>
</evidence>
<evidence type="ECO:0000256" key="4">
    <source>
        <dbReference type="PROSITE-ProRule" id="PRU00175"/>
    </source>
</evidence>
<dbReference type="InterPro" id="IPR013083">
    <property type="entry name" value="Znf_RING/FYVE/PHD"/>
</dbReference>
<protein>
    <recommendedName>
        <fullName evidence="5">RING-type domain-containing protein</fullName>
    </recommendedName>
</protein>
<dbReference type="Ensembl" id="ENSCLMT00005007449.1">
    <property type="protein sequence ID" value="ENSCLMP00005006950.1"/>
    <property type="gene ID" value="ENSCLMG00005003792.1"/>
</dbReference>
<reference evidence="6" key="1">
    <citation type="submission" date="2025-08" db="UniProtKB">
        <authorList>
            <consortium name="Ensembl"/>
        </authorList>
    </citation>
    <scope>IDENTIFICATION</scope>
</reference>
<reference evidence="6" key="2">
    <citation type="submission" date="2025-09" db="UniProtKB">
        <authorList>
            <consortium name="Ensembl"/>
        </authorList>
    </citation>
    <scope>IDENTIFICATION</scope>
</reference>
<dbReference type="GeneTree" id="ENSGT00940000182252"/>
<keyword evidence="7" id="KW-1185">Reference proteome</keyword>